<keyword evidence="3 10" id="KW-0812">Transmembrane</keyword>
<dbReference type="NCBIfam" id="TIGR03928">
    <property type="entry name" value="T7_EssCb_Firm"/>
    <property type="match status" value="1"/>
</dbReference>
<evidence type="ECO:0000313" key="12">
    <source>
        <dbReference type="EMBL" id="MDQ0208509.1"/>
    </source>
</evidence>
<dbReference type="Proteomes" id="UP001225034">
    <property type="component" value="Unassembled WGS sequence"/>
</dbReference>
<gene>
    <name evidence="12" type="ORF">J2S05_003320</name>
</gene>
<dbReference type="InterPro" id="IPR023839">
    <property type="entry name" value="Firmicutes_EssC_C"/>
</dbReference>
<dbReference type="PANTHER" id="PTHR22683:SF1">
    <property type="entry name" value="TYPE VII SECRETION SYSTEM PROTEIN ESSC"/>
    <property type="match status" value="1"/>
</dbReference>
<evidence type="ECO:0000256" key="6">
    <source>
        <dbReference type="ARBA" id="ARBA00022840"/>
    </source>
</evidence>
<dbReference type="RefSeq" id="WP_306984609.1">
    <property type="nucleotide sequence ID" value="NZ_JAUSUA010000005.1"/>
</dbReference>
<organism evidence="12 13">
    <name type="scientific">Alkalicoccobacillus murimartini</name>
    <dbReference type="NCBI Taxonomy" id="171685"/>
    <lineage>
        <taxon>Bacteria</taxon>
        <taxon>Bacillati</taxon>
        <taxon>Bacillota</taxon>
        <taxon>Bacilli</taxon>
        <taxon>Bacillales</taxon>
        <taxon>Bacillaceae</taxon>
        <taxon>Alkalicoccobacillus</taxon>
    </lineage>
</organism>
<dbReference type="PANTHER" id="PTHR22683">
    <property type="entry name" value="SPORULATION PROTEIN RELATED"/>
    <property type="match status" value="1"/>
</dbReference>
<dbReference type="Gene3D" id="3.40.50.300">
    <property type="entry name" value="P-loop containing nucleotide triphosphate hydrolases"/>
    <property type="match status" value="3"/>
</dbReference>
<comment type="caution">
    <text evidence="12">The sequence shown here is derived from an EMBL/GenBank/DDBJ whole genome shotgun (WGS) entry which is preliminary data.</text>
</comment>
<dbReference type="EMBL" id="JAUSUA010000005">
    <property type="protein sequence ID" value="MDQ0208509.1"/>
    <property type="molecule type" value="Genomic_DNA"/>
</dbReference>
<evidence type="ECO:0000256" key="5">
    <source>
        <dbReference type="ARBA" id="ARBA00022741"/>
    </source>
</evidence>
<dbReference type="SUPFAM" id="SSF52540">
    <property type="entry name" value="P-loop containing nucleoside triphosphate hydrolases"/>
    <property type="match status" value="3"/>
</dbReference>
<evidence type="ECO:0000256" key="3">
    <source>
        <dbReference type="ARBA" id="ARBA00022692"/>
    </source>
</evidence>
<evidence type="ECO:0000256" key="4">
    <source>
        <dbReference type="ARBA" id="ARBA00022737"/>
    </source>
</evidence>
<keyword evidence="5 9" id="KW-0547">Nucleotide-binding</keyword>
<evidence type="ECO:0000256" key="9">
    <source>
        <dbReference type="PROSITE-ProRule" id="PRU00289"/>
    </source>
</evidence>
<evidence type="ECO:0000313" key="13">
    <source>
        <dbReference type="Proteomes" id="UP001225034"/>
    </source>
</evidence>
<keyword evidence="2" id="KW-1003">Cell membrane</keyword>
<feature type="domain" description="FtsK" evidence="11">
    <location>
        <begin position="990"/>
        <end position="1174"/>
    </location>
</feature>
<keyword evidence="6 9" id="KW-0067">ATP-binding</keyword>
<evidence type="ECO:0000259" key="11">
    <source>
        <dbReference type="PROSITE" id="PS50901"/>
    </source>
</evidence>
<feature type="binding site" evidence="9">
    <location>
        <begin position="679"/>
        <end position="686"/>
    </location>
    <ligand>
        <name>ATP</name>
        <dbReference type="ChEBI" id="CHEBI:30616"/>
    </ligand>
</feature>
<evidence type="ECO:0000256" key="8">
    <source>
        <dbReference type="ARBA" id="ARBA00023136"/>
    </source>
</evidence>
<keyword evidence="8 10" id="KW-0472">Membrane</keyword>
<dbReference type="InterPro" id="IPR022206">
    <property type="entry name" value="Firmicutes_EssC_N"/>
</dbReference>
<dbReference type="InterPro" id="IPR002543">
    <property type="entry name" value="FtsK_dom"/>
</dbReference>
<sequence length="1481" mass="170397">MSQLWMITPTMYQSVPLESSNGEPFWIGTEKSNALTTNFPLDDGELEIKVQPESNECRVYQKGRELTVLMPYKSYTLSQESGDVVLLITDESVQKDIFYVGAEKEISLSMDGQGTFYWEKPFALPFQSEGVSIIKRENKWILFPYEASFVFINGQRIFSRTEIHVGDLIFCPAITFCFVEEDLMQVVSYQQYTTHLKKSEVPASEMKRKYPEYRRTPRMLYDLPAEKVSFSFPSQEVDDNGRALWIIIAPPLVMLLVMGFVALVIPRGLYIIISLTMFMTTLITSTVTYFKEKKKRKIKEETRDRVYKRYLKEKREELQEYAEKQREVLDYHYPSYEQLKYLTKHLSGRIWEKSLESEDFLHFRIGHAVIPSSYTISTNSSDFSNRDIDELLERSRELTDAYENIPNAPIEINFAAGMIGLIGKQSIVRREIKQILGQLAFFHSYHDVRFVAVFPEDEYENWQWLKWLPHFQIPNTFAKGFIYNEQTRDQLLSIIYELLRERELREEKNVLFVPHIVFVVSNRALISEHPIMEYLESKVHSIGISVIFATEVQENLSEHIHTLIKYINETEGEITIEEGKAVHRPFDLDTYSEQGNEEFARLLYSLDHQVGMSHSIPDMVGFMELLKAETVEDLDIVGKWSTNQSSKSLAVPIGLKGPEDEVFLNLHEKAHGPHGLLAGTTGSGKSEFLQTFILSLSVYYHPHEVAFLLIDYKGGGMALPFKDMPHLLGTITNISESRNFSERALASIKAELKRRQSLFDTYEVNHINGYTDLYKANEASEPLPHLFIISDEFAELKNEEPEFIKELVSAARIGRSLGVHLILATQKPGGIIDDQIWSNSRFKVALKVSDATDSKEILKNSDAAGITVTGRGYLKVGNNEVYELFQSAWSGAPYLKQTYEGEEEISIVTDLGLVQVSDVKTHDDSSTKEVKTEIEAVVEEIIKVQNQLKIEKAASPWLPPLGEHLNIETPMLNSNEFIIGLRDEPEKQLQEPFTYEWVKDGNIGIFGAAGFGKSMTVLRLLLSFSEEYAPNEAQFYIFDFGNGSMLPLKNIPHTGDYFKYDEERKIEKFVDFLKKEMERRKNLFTEYEANTIEMFNNISEEKMPVIFIAFDNFDLVREEFADLESHFTQFARDGQALGIFTILTASRGTVVRQPLMNTLKVKIVHYLHDKNEAVGLVGRSKYEIEQIPGRALISKDKVYLTQMYLPVHGRDDLQIYENIRNKVEQLTSKYQGIPQPESIAMLPSKLTYQMFKQYPAEQKRNQFPVGLDEHTVKPVQVDLGQNHLLIFGQSKKGKSNVLKILLEGMLEAECSDITIFDGLDRSFSSYVKRDGVNYIDTKEDILEWCDVTESILQEREEQYIVDIREGKVNHEFETKYLLIDSMSRFMQSIDSKIQEKMASMMKKYSHLGFSLVVSGNFNEFSKGYDSLSSELKLIRQAIILMRKQDQSLMSLSYTRKEQEIQPGFGYIVINGQEMKVQIPKV</sequence>
<protein>
    <submittedName>
        <fullName evidence="12">S-DNA-T family DNA segregation ATPase FtsK/SpoIIIE</fullName>
    </submittedName>
</protein>
<keyword evidence="7 10" id="KW-1133">Transmembrane helix</keyword>
<name>A0ABT9YLI8_9BACI</name>
<dbReference type="InterPro" id="IPR027417">
    <property type="entry name" value="P-loop_NTPase"/>
</dbReference>
<evidence type="ECO:0000256" key="2">
    <source>
        <dbReference type="ARBA" id="ARBA00022475"/>
    </source>
</evidence>
<evidence type="ECO:0000256" key="10">
    <source>
        <dbReference type="SAM" id="Phobius"/>
    </source>
</evidence>
<feature type="transmembrane region" description="Helical" evidence="10">
    <location>
        <begin position="243"/>
        <end position="263"/>
    </location>
</feature>
<feature type="domain" description="FtsK" evidence="11">
    <location>
        <begin position="659"/>
        <end position="855"/>
    </location>
</feature>
<dbReference type="PROSITE" id="PS50901">
    <property type="entry name" value="FTSK"/>
    <property type="match status" value="2"/>
</dbReference>
<keyword evidence="13" id="KW-1185">Reference proteome</keyword>
<feature type="binding site" evidence="9">
    <location>
        <begin position="1007"/>
        <end position="1014"/>
    </location>
    <ligand>
        <name>ATP</name>
        <dbReference type="ChEBI" id="CHEBI:30616"/>
    </ligand>
</feature>
<reference evidence="12 13" key="1">
    <citation type="submission" date="2023-07" db="EMBL/GenBank/DDBJ databases">
        <title>Genomic Encyclopedia of Type Strains, Phase IV (KMG-IV): sequencing the most valuable type-strain genomes for metagenomic binning, comparative biology and taxonomic classification.</title>
        <authorList>
            <person name="Goeker M."/>
        </authorList>
    </citation>
    <scope>NUCLEOTIDE SEQUENCE [LARGE SCALE GENOMIC DNA]</scope>
    <source>
        <strain evidence="12 13">DSM 19154</strain>
    </source>
</reference>
<proteinExistence type="predicted"/>
<keyword evidence="4" id="KW-0677">Repeat</keyword>
<accession>A0ABT9YLI8</accession>
<dbReference type="CDD" id="cd00060">
    <property type="entry name" value="FHA"/>
    <property type="match status" value="1"/>
</dbReference>
<evidence type="ECO:0000256" key="7">
    <source>
        <dbReference type="ARBA" id="ARBA00022989"/>
    </source>
</evidence>
<comment type="subcellular location">
    <subcellularLocation>
        <location evidence="1">Cell membrane</location>
        <topology evidence="1">Multi-pass membrane protein</topology>
    </subcellularLocation>
</comment>
<feature type="transmembrane region" description="Helical" evidence="10">
    <location>
        <begin position="269"/>
        <end position="290"/>
    </location>
</feature>
<dbReference type="Pfam" id="PF12538">
    <property type="entry name" value="FtsK_SpoIIIE_N"/>
    <property type="match status" value="1"/>
</dbReference>
<evidence type="ECO:0000256" key="1">
    <source>
        <dbReference type="ARBA" id="ARBA00004651"/>
    </source>
</evidence>
<dbReference type="Pfam" id="PF01580">
    <property type="entry name" value="FtsK_SpoIIIE"/>
    <property type="match status" value="2"/>
</dbReference>
<dbReference type="InterPro" id="IPR050206">
    <property type="entry name" value="FtsK/SpoIIIE/SftA"/>
</dbReference>